<evidence type="ECO:0000256" key="2">
    <source>
        <dbReference type="SAM" id="SignalP"/>
    </source>
</evidence>
<protein>
    <recommendedName>
        <fullName evidence="3">Chemokine interleukin-8-like domain-containing protein</fullName>
    </recommendedName>
</protein>
<evidence type="ECO:0000259" key="3">
    <source>
        <dbReference type="Pfam" id="PF00048"/>
    </source>
</evidence>
<name>A0A3B4GFP3_9CICH</name>
<keyword evidence="1" id="KW-0202">Cytokine</keyword>
<dbReference type="Pfam" id="PF00048">
    <property type="entry name" value="IL8"/>
    <property type="match status" value="1"/>
</dbReference>
<dbReference type="Gene3D" id="2.40.50.40">
    <property type="match status" value="1"/>
</dbReference>
<feature type="domain" description="Chemokine interleukin-8-like" evidence="3">
    <location>
        <begin position="22"/>
        <end position="73"/>
    </location>
</feature>
<dbReference type="Ensembl" id="ENSPNYT00000020810.1">
    <property type="protein sequence ID" value="ENSPNYP00000020311.1"/>
    <property type="gene ID" value="ENSPNYG00000015368.1"/>
</dbReference>
<proteinExistence type="predicted"/>
<dbReference type="AlphaFoldDB" id="A0A3B4GFP3"/>
<feature type="signal peptide" evidence="2">
    <location>
        <begin position="1"/>
        <end position="23"/>
    </location>
</feature>
<dbReference type="GO" id="GO:0006955">
    <property type="term" value="P:immune response"/>
    <property type="evidence" value="ECO:0007669"/>
    <property type="project" value="InterPro"/>
</dbReference>
<dbReference type="GO" id="GO:0008009">
    <property type="term" value="F:chemokine activity"/>
    <property type="evidence" value="ECO:0007669"/>
    <property type="project" value="InterPro"/>
</dbReference>
<evidence type="ECO:0000313" key="4">
    <source>
        <dbReference type="Ensembl" id="ENSPNYP00000020311.1"/>
    </source>
</evidence>
<feature type="chain" id="PRO_5017294726" description="Chemokine interleukin-8-like domain-containing protein" evidence="2">
    <location>
        <begin position="24"/>
        <end position="119"/>
    </location>
</feature>
<accession>A0A3B4GFP3</accession>
<sequence length="119" mass="13125">TVNSGSLSVLLCTVLNDVKLATCCTTVSNKEITEPILGYLIQRANRPCVNAVIFRTQSGVFCVNGRAPWVHAKIVAFDKSSKMTDGETFSGMQEEVNTPILEPLCPHWAFLYIFSTLKK</sequence>
<dbReference type="InterPro" id="IPR001811">
    <property type="entry name" value="Chemokine_IL8-like_dom"/>
</dbReference>
<dbReference type="InterPro" id="IPR036048">
    <property type="entry name" value="Interleukin_8-like_sf"/>
</dbReference>
<evidence type="ECO:0000256" key="1">
    <source>
        <dbReference type="ARBA" id="ARBA00022514"/>
    </source>
</evidence>
<dbReference type="SUPFAM" id="SSF54117">
    <property type="entry name" value="Interleukin 8-like chemokines"/>
    <property type="match status" value="1"/>
</dbReference>
<dbReference type="GO" id="GO:0005615">
    <property type="term" value="C:extracellular space"/>
    <property type="evidence" value="ECO:0007669"/>
    <property type="project" value="UniProtKB-KW"/>
</dbReference>
<reference evidence="4" key="1">
    <citation type="submission" date="2023-09" db="UniProtKB">
        <authorList>
            <consortium name="Ensembl"/>
        </authorList>
    </citation>
    <scope>IDENTIFICATION</scope>
</reference>
<keyword evidence="2" id="KW-0732">Signal</keyword>
<organism evidence="4">
    <name type="scientific">Pundamilia nyererei</name>
    <dbReference type="NCBI Taxonomy" id="303518"/>
    <lineage>
        <taxon>Eukaryota</taxon>
        <taxon>Metazoa</taxon>
        <taxon>Chordata</taxon>
        <taxon>Craniata</taxon>
        <taxon>Vertebrata</taxon>
        <taxon>Euteleostomi</taxon>
        <taxon>Actinopterygii</taxon>
        <taxon>Neopterygii</taxon>
        <taxon>Teleostei</taxon>
        <taxon>Neoteleostei</taxon>
        <taxon>Acanthomorphata</taxon>
        <taxon>Ovalentaria</taxon>
        <taxon>Cichlomorphae</taxon>
        <taxon>Cichliformes</taxon>
        <taxon>Cichlidae</taxon>
        <taxon>African cichlids</taxon>
        <taxon>Pseudocrenilabrinae</taxon>
        <taxon>Haplochromini</taxon>
        <taxon>Pundamilia</taxon>
    </lineage>
</organism>
<dbReference type="GeneTree" id="ENSGT01030000235535"/>